<dbReference type="InterPro" id="IPR043129">
    <property type="entry name" value="ATPase_NBD"/>
</dbReference>
<reference evidence="1 2" key="1">
    <citation type="journal article" date="2016" name="Nat. Commun.">
        <title>Thousands of microbial genomes shed light on interconnected biogeochemical processes in an aquifer system.</title>
        <authorList>
            <person name="Anantharaman K."/>
            <person name="Brown C.T."/>
            <person name="Hug L.A."/>
            <person name="Sharon I."/>
            <person name="Castelle C.J."/>
            <person name="Probst A.J."/>
            <person name="Thomas B.C."/>
            <person name="Singh A."/>
            <person name="Wilkins M.J."/>
            <person name="Karaoz U."/>
            <person name="Brodie E.L."/>
            <person name="Williams K.H."/>
            <person name="Hubbard S.S."/>
            <person name="Banfield J.F."/>
        </authorList>
    </citation>
    <scope>NUCLEOTIDE SEQUENCE [LARGE SCALE GENOMIC DNA]</scope>
</reference>
<dbReference type="PANTHER" id="PTHR32432:SF3">
    <property type="entry name" value="ETHANOLAMINE UTILIZATION PROTEIN EUTJ"/>
    <property type="match status" value="1"/>
</dbReference>
<dbReference type="Proteomes" id="UP000179047">
    <property type="component" value="Unassembled WGS sequence"/>
</dbReference>
<name>A0A1F8GTP8_9BACT</name>
<protein>
    <recommendedName>
        <fullName evidence="3">SHS2 domain-containing protein</fullName>
    </recommendedName>
</protein>
<dbReference type="AlphaFoldDB" id="A0A1F8GTP8"/>
<gene>
    <name evidence="1" type="ORF">A3A33_03420</name>
</gene>
<dbReference type="Pfam" id="PF11104">
    <property type="entry name" value="PilM_2"/>
    <property type="match status" value="1"/>
</dbReference>
<dbReference type="Gene3D" id="3.30.420.40">
    <property type="match status" value="2"/>
</dbReference>
<organism evidence="1 2">
    <name type="scientific">Candidatus Yanofskybacteria bacterium RIFCSPLOWO2_01_FULL_49_25</name>
    <dbReference type="NCBI Taxonomy" id="1802701"/>
    <lineage>
        <taxon>Bacteria</taxon>
        <taxon>Candidatus Yanofskyibacteriota</taxon>
    </lineage>
</organism>
<dbReference type="STRING" id="1802701.A3A33_03420"/>
<sequence>MALFGSSKKSRIGVDIGTASIKIVELEKDSNRFKLVNYGIFELEPGDQAITSPGREGSQKIFQLSDQDVVTGIKQVLTDAGIKSRDAIASIPSFPTFTTTITLPFLSEEELAKTVPYEARKYVPIPLTDVQLDWSVVGVHKDAPQPNVSVFIVAVPKTEVSRYQTIMRQAGLNLRALELENFALIRALIGNDLSPMAIINIGGRSTSILIVENGFQQLSRDYEVGGFEITNSIARALGITMKRAEEMKRSRGMNTDEANVIREAMSSLVDMMALEATKTIYNYEDAHKIKIARILLVGGLANMPHFIEYFAEKLGREIVPGNTLARVVLDPALDAKREELNSTFAVSLGLAMREI</sequence>
<dbReference type="NCBIfam" id="TIGR01175">
    <property type="entry name" value="pilM"/>
    <property type="match status" value="1"/>
</dbReference>
<evidence type="ECO:0000313" key="2">
    <source>
        <dbReference type="Proteomes" id="UP000179047"/>
    </source>
</evidence>
<dbReference type="InterPro" id="IPR005883">
    <property type="entry name" value="PilM"/>
</dbReference>
<evidence type="ECO:0000313" key="1">
    <source>
        <dbReference type="EMBL" id="OGN28804.1"/>
    </source>
</evidence>
<accession>A0A1F8GTP8</accession>
<evidence type="ECO:0008006" key="3">
    <source>
        <dbReference type="Google" id="ProtNLM"/>
    </source>
</evidence>
<comment type="caution">
    <text evidence="1">The sequence shown here is derived from an EMBL/GenBank/DDBJ whole genome shotgun (WGS) entry which is preliminary data.</text>
</comment>
<dbReference type="CDD" id="cd24049">
    <property type="entry name" value="ASKHA_NBD_PilM"/>
    <property type="match status" value="1"/>
</dbReference>
<dbReference type="EMBL" id="MGKP01000012">
    <property type="protein sequence ID" value="OGN28804.1"/>
    <property type="molecule type" value="Genomic_DNA"/>
</dbReference>
<dbReference type="Gene3D" id="3.30.1490.300">
    <property type="match status" value="1"/>
</dbReference>
<dbReference type="PANTHER" id="PTHR32432">
    <property type="entry name" value="CELL DIVISION PROTEIN FTSA-RELATED"/>
    <property type="match status" value="1"/>
</dbReference>
<dbReference type="InterPro" id="IPR050696">
    <property type="entry name" value="FtsA/MreB"/>
</dbReference>
<dbReference type="SUPFAM" id="SSF53067">
    <property type="entry name" value="Actin-like ATPase domain"/>
    <property type="match status" value="1"/>
</dbReference>
<proteinExistence type="predicted"/>
<dbReference type="PIRSF" id="PIRSF019169">
    <property type="entry name" value="PilM"/>
    <property type="match status" value="1"/>
</dbReference>